<dbReference type="PROSITE" id="PS00041">
    <property type="entry name" value="HTH_ARAC_FAMILY_1"/>
    <property type="match status" value="1"/>
</dbReference>
<evidence type="ECO:0000256" key="1">
    <source>
        <dbReference type="ARBA" id="ARBA00023015"/>
    </source>
</evidence>
<protein>
    <submittedName>
        <fullName evidence="5">AraC-like DNA-binding protein</fullName>
    </submittedName>
</protein>
<dbReference type="OrthoDB" id="2060755at2"/>
<dbReference type="EMBL" id="QNRR01000016">
    <property type="protein sequence ID" value="RBP36622.1"/>
    <property type="molecule type" value="Genomic_DNA"/>
</dbReference>
<dbReference type="AlphaFoldDB" id="A0A366H3R2"/>
<keyword evidence="6" id="KW-1185">Reference proteome</keyword>
<dbReference type="Pfam" id="PF12833">
    <property type="entry name" value="HTH_18"/>
    <property type="match status" value="1"/>
</dbReference>
<keyword evidence="3" id="KW-0804">Transcription</keyword>
<organism evidence="5 6">
    <name type="scientific">Roseimicrobium gellanilyticum</name>
    <dbReference type="NCBI Taxonomy" id="748857"/>
    <lineage>
        <taxon>Bacteria</taxon>
        <taxon>Pseudomonadati</taxon>
        <taxon>Verrucomicrobiota</taxon>
        <taxon>Verrucomicrobiia</taxon>
        <taxon>Verrucomicrobiales</taxon>
        <taxon>Verrucomicrobiaceae</taxon>
        <taxon>Roseimicrobium</taxon>
    </lineage>
</organism>
<sequence length="119" mass="13273">MAHLPPPAHRAAANVEQLLQKEYTRNWTLNTLAAQFEVTAAELTDAFRQHTGVDIPRYITRLRVARAAEMLRPGVRIAEVAFALGYNSSHTFVDAFEKEMGVLPSEYRNRSDTSAESAA</sequence>
<dbReference type="GO" id="GO:0003700">
    <property type="term" value="F:DNA-binding transcription factor activity"/>
    <property type="evidence" value="ECO:0007669"/>
    <property type="project" value="InterPro"/>
</dbReference>
<reference evidence="5 6" key="1">
    <citation type="submission" date="2018-06" db="EMBL/GenBank/DDBJ databases">
        <title>Genomic Encyclopedia of Type Strains, Phase IV (KMG-IV): sequencing the most valuable type-strain genomes for metagenomic binning, comparative biology and taxonomic classification.</title>
        <authorList>
            <person name="Goeker M."/>
        </authorList>
    </citation>
    <scope>NUCLEOTIDE SEQUENCE [LARGE SCALE GENOMIC DNA]</scope>
    <source>
        <strain evidence="5 6">DSM 25532</strain>
    </source>
</reference>
<dbReference type="InterPro" id="IPR018060">
    <property type="entry name" value="HTH_AraC"/>
</dbReference>
<dbReference type="Gene3D" id="1.10.10.60">
    <property type="entry name" value="Homeodomain-like"/>
    <property type="match status" value="2"/>
</dbReference>
<dbReference type="InterPro" id="IPR018062">
    <property type="entry name" value="HTH_AraC-typ_CS"/>
</dbReference>
<evidence type="ECO:0000259" key="4">
    <source>
        <dbReference type="PROSITE" id="PS01124"/>
    </source>
</evidence>
<dbReference type="PRINTS" id="PR00032">
    <property type="entry name" value="HTHARAC"/>
</dbReference>
<evidence type="ECO:0000256" key="3">
    <source>
        <dbReference type="ARBA" id="ARBA00023163"/>
    </source>
</evidence>
<dbReference type="SUPFAM" id="SSF46689">
    <property type="entry name" value="Homeodomain-like"/>
    <property type="match status" value="2"/>
</dbReference>
<evidence type="ECO:0000313" key="6">
    <source>
        <dbReference type="Proteomes" id="UP000253426"/>
    </source>
</evidence>
<evidence type="ECO:0000256" key="2">
    <source>
        <dbReference type="ARBA" id="ARBA00023125"/>
    </source>
</evidence>
<keyword evidence="2 5" id="KW-0238">DNA-binding</keyword>
<name>A0A366H3R2_9BACT</name>
<keyword evidence="1" id="KW-0805">Transcription regulation</keyword>
<accession>A0A366H3R2</accession>
<dbReference type="Proteomes" id="UP000253426">
    <property type="component" value="Unassembled WGS sequence"/>
</dbReference>
<proteinExistence type="predicted"/>
<gene>
    <name evidence="5" type="ORF">DES53_11661</name>
</gene>
<evidence type="ECO:0000313" key="5">
    <source>
        <dbReference type="EMBL" id="RBP36622.1"/>
    </source>
</evidence>
<dbReference type="PANTHER" id="PTHR43280">
    <property type="entry name" value="ARAC-FAMILY TRANSCRIPTIONAL REGULATOR"/>
    <property type="match status" value="1"/>
</dbReference>
<dbReference type="InterPro" id="IPR020449">
    <property type="entry name" value="Tscrpt_reg_AraC-type_HTH"/>
</dbReference>
<dbReference type="RefSeq" id="WP_113961854.1">
    <property type="nucleotide sequence ID" value="NZ_QNRR01000016.1"/>
</dbReference>
<dbReference type="InterPro" id="IPR009057">
    <property type="entry name" value="Homeodomain-like_sf"/>
</dbReference>
<feature type="domain" description="HTH araC/xylS-type" evidence="4">
    <location>
        <begin position="13"/>
        <end position="110"/>
    </location>
</feature>
<dbReference type="GO" id="GO:0043565">
    <property type="term" value="F:sequence-specific DNA binding"/>
    <property type="evidence" value="ECO:0007669"/>
    <property type="project" value="InterPro"/>
</dbReference>
<comment type="caution">
    <text evidence="5">The sequence shown here is derived from an EMBL/GenBank/DDBJ whole genome shotgun (WGS) entry which is preliminary data.</text>
</comment>
<dbReference type="SMART" id="SM00342">
    <property type="entry name" value="HTH_ARAC"/>
    <property type="match status" value="1"/>
</dbReference>
<dbReference type="PROSITE" id="PS01124">
    <property type="entry name" value="HTH_ARAC_FAMILY_2"/>
    <property type="match status" value="1"/>
</dbReference>
<dbReference type="PANTHER" id="PTHR43280:SF28">
    <property type="entry name" value="HTH-TYPE TRANSCRIPTIONAL ACTIVATOR RHAS"/>
    <property type="match status" value="1"/>
</dbReference>